<evidence type="ECO:0000256" key="6">
    <source>
        <dbReference type="ARBA" id="ARBA00022833"/>
    </source>
</evidence>
<feature type="chain" id="PRO_5021365081" evidence="8">
    <location>
        <begin position="21"/>
        <end position="680"/>
    </location>
</feature>
<evidence type="ECO:0000256" key="3">
    <source>
        <dbReference type="ARBA" id="ARBA00022670"/>
    </source>
</evidence>
<reference evidence="11 12" key="1">
    <citation type="submission" date="2019-03" db="EMBL/GenBank/DDBJ databases">
        <title>Draft Genome Sequence of Massilia arenosa sp. nov., a Novel Massilia Species Isolated from a Sandy-loam Maize Soil.</title>
        <authorList>
            <person name="Raths R."/>
            <person name="Peta V."/>
            <person name="Bucking H."/>
        </authorList>
    </citation>
    <scope>NUCLEOTIDE SEQUENCE [LARGE SCALE GENOMIC DNA]</scope>
    <source>
        <strain evidence="11 12">MC02</strain>
    </source>
</reference>
<keyword evidence="7" id="KW-0482">Metalloprotease</keyword>
<comment type="similarity">
    <text evidence="2">Belongs to the peptidase M13 family.</text>
</comment>
<keyword evidence="12" id="KW-1185">Reference proteome</keyword>
<feature type="domain" description="Peptidase M13 C-terminal" evidence="9">
    <location>
        <begin position="477"/>
        <end position="677"/>
    </location>
</feature>
<dbReference type="InterPro" id="IPR008753">
    <property type="entry name" value="Peptidase_M13_N"/>
</dbReference>
<dbReference type="Gene3D" id="1.10.1380.10">
    <property type="entry name" value="Neutral endopeptidase , domain2"/>
    <property type="match status" value="1"/>
</dbReference>
<keyword evidence="8" id="KW-0732">Signal</keyword>
<dbReference type="Pfam" id="PF05649">
    <property type="entry name" value="Peptidase_M13_N"/>
    <property type="match status" value="1"/>
</dbReference>
<dbReference type="InterPro" id="IPR042089">
    <property type="entry name" value="Peptidase_M13_dom_2"/>
</dbReference>
<dbReference type="Proteomes" id="UP000298438">
    <property type="component" value="Unassembled WGS sequence"/>
</dbReference>
<dbReference type="GO" id="GO:0005886">
    <property type="term" value="C:plasma membrane"/>
    <property type="evidence" value="ECO:0007669"/>
    <property type="project" value="TreeGrafter"/>
</dbReference>
<dbReference type="PANTHER" id="PTHR11733:SF167">
    <property type="entry name" value="FI17812P1-RELATED"/>
    <property type="match status" value="1"/>
</dbReference>
<dbReference type="EMBL" id="SPVF01000174">
    <property type="protein sequence ID" value="TFW17829.1"/>
    <property type="molecule type" value="Genomic_DNA"/>
</dbReference>
<evidence type="ECO:0000256" key="8">
    <source>
        <dbReference type="SAM" id="SignalP"/>
    </source>
</evidence>
<keyword evidence="5" id="KW-0378">Hydrolase</keyword>
<evidence type="ECO:0000256" key="1">
    <source>
        <dbReference type="ARBA" id="ARBA00001947"/>
    </source>
</evidence>
<dbReference type="GO" id="GO:0016485">
    <property type="term" value="P:protein processing"/>
    <property type="evidence" value="ECO:0007669"/>
    <property type="project" value="TreeGrafter"/>
</dbReference>
<evidence type="ECO:0000313" key="12">
    <source>
        <dbReference type="Proteomes" id="UP000298438"/>
    </source>
</evidence>
<evidence type="ECO:0000256" key="5">
    <source>
        <dbReference type="ARBA" id="ARBA00022801"/>
    </source>
</evidence>
<comment type="caution">
    <text evidence="11">The sequence shown here is derived from an EMBL/GenBank/DDBJ whole genome shotgun (WGS) entry which is preliminary data.</text>
</comment>
<dbReference type="PROSITE" id="PS51885">
    <property type="entry name" value="NEPRILYSIN"/>
    <property type="match status" value="1"/>
</dbReference>
<dbReference type="SUPFAM" id="SSF55486">
    <property type="entry name" value="Metalloproteases ('zincins'), catalytic domain"/>
    <property type="match status" value="1"/>
</dbReference>
<name>A0A4Y9S835_9BURK</name>
<keyword evidence="6" id="KW-0862">Zinc</keyword>
<evidence type="ECO:0000259" key="9">
    <source>
        <dbReference type="Pfam" id="PF01431"/>
    </source>
</evidence>
<feature type="domain" description="Peptidase M13 N-terminal" evidence="10">
    <location>
        <begin position="46"/>
        <end position="424"/>
    </location>
</feature>
<evidence type="ECO:0000259" key="10">
    <source>
        <dbReference type="Pfam" id="PF05649"/>
    </source>
</evidence>
<dbReference type="InterPro" id="IPR000718">
    <property type="entry name" value="Peptidase_M13"/>
</dbReference>
<dbReference type="AlphaFoldDB" id="A0A4Y9S835"/>
<keyword evidence="4" id="KW-0479">Metal-binding</keyword>
<comment type="cofactor">
    <cofactor evidence="1">
        <name>Zn(2+)</name>
        <dbReference type="ChEBI" id="CHEBI:29105"/>
    </cofactor>
</comment>
<dbReference type="InterPro" id="IPR024079">
    <property type="entry name" value="MetalloPept_cat_dom_sf"/>
</dbReference>
<evidence type="ECO:0000256" key="2">
    <source>
        <dbReference type="ARBA" id="ARBA00007357"/>
    </source>
</evidence>
<evidence type="ECO:0000256" key="7">
    <source>
        <dbReference type="ARBA" id="ARBA00023049"/>
    </source>
</evidence>
<dbReference type="PRINTS" id="PR00786">
    <property type="entry name" value="NEPRILYSIN"/>
</dbReference>
<evidence type="ECO:0000256" key="4">
    <source>
        <dbReference type="ARBA" id="ARBA00022723"/>
    </source>
</evidence>
<dbReference type="GO" id="GO:0046872">
    <property type="term" value="F:metal ion binding"/>
    <property type="evidence" value="ECO:0007669"/>
    <property type="project" value="UniProtKB-KW"/>
</dbReference>
<feature type="signal peptide" evidence="8">
    <location>
        <begin position="1"/>
        <end position="20"/>
    </location>
</feature>
<evidence type="ECO:0000313" key="11">
    <source>
        <dbReference type="EMBL" id="TFW17829.1"/>
    </source>
</evidence>
<dbReference type="Pfam" id="PF01431">
    <property type="entry name" value="Peptidase_M13"/>
    <property type="match status" value="1"/>
</dbReference>
<dbReference type="PANTHER" id="PTHR11733">
    <property type="entry name" value="ZINC METALLOPROTEASE FAMILY M13 NEPRILYSIN-RELATED"/>
    <property type="match status" value="1"/>
</dbReference>
<dbReference type="GO" id="GO:0004222">
    <property type="term" value="F:metalloendopeptidase activity"/>
    <property type="evidence" value="ECO:0007669"/>
    <property type="project" value="InterPro"/>
</dbReference>
<dbReference type="RefSeq" id="WP_135207830.1">
    <property type="nucleotide sequence ID" value="NZ_SPVF01000174.1"/>
</dbReference>
<gene>
    <name evidence="11" type="ORF">E4L96_13935</name>
</gene>
<accession>A0A4Y9S835</accession>
<dbReference type="OrthoDB" id="9775677at2"/>
<keyword evidence="3" id="KW-0645">Protease</keyword>
<organism evidence="11 12">
    <name type="scientific">Zemynaea arenosa</name>
    <dbReference type="NCBI Taxonomy" id="2561931"/>
    <lineage>
        <taxon>Bacteria</taxon>
        <taxon>Pseudomonadati</taxon>
        <taxon>Pseudomonadota</taxon>
        <taxon>Betaproteobacteria</taxon>
        <taxon>Burkholderiales</taxon>
        <taxon>Oxalobacteraceae</taxon>
        <taxon>Telluria group</taxon>
        <taxon>Zemynaea</taxon>
    </lineage>
</organism>
<sequence length="680" mass="74275">MKKLLAGVITLTVLSAAAHAGAPVAAPAPARSGIDLSHVDPAVRAQDDFFAHLNGHWLKTAEIPADRPSWGSFAMVGEVTQARLKELVEQAASGPAAAGSDARKIGDLYLSFMDENTINALGLAPLQGELKRIAAIASHAELAVWCAHAQLRGVGAPVGFVIHQDNRDSTRYVADLTQGGLGMPDRDYFLKADDARLAGFKAKYGEHVTRTLALAGDAQATTHAAAIVELETRLAQIQWSRADNRDPIKTYNKVDIAALPQLAPGFDWQAYLTAAGIAQRSSYVIVSQPSYLTAFAALAPQVPLETWKAYMTWRTVRGYAAFLSKPFADEQFGFYRTTLAGVTQAPPRWKQAVSTIEQSLGEMVGKLYVEKHFPAAHKARVETMVRNLLAAMRASLQGLDWMGPATKQAALAKLGTVVNKIGYPGQWTDYSTLAITKDDLVGNLMRAEEFNTRRQVAKLGGPIDRNEWHLPPQAISAYYNGEQNEIVFPAGILQKPFFDPEADDAVNYGAIGAVIGHEISHGFDDKGSRYDGAGNLRDWWTPEDHARFEAKAQALVRQYDAFEPVPGYHVNGKLTIGENIADNAGLAIAYKAYQLSLQGQPSRVIDGLTGEQRFYAGLAQVWRMKMREPAQIQQIKSDPHAPAMARVNGTVRNQPGFYEAYGVKPGDRMYLPPAERVLMW</sequence>
<protein>
    <submittedName>
        <fullName evidence="11">M13 family peptidase</fullName>
    </submittedName>
</protein>
<dbReference type="InterPro" id="IPR018497">
    <property type="entry name" value="Peptidase_M13_C"/>
</dbReference>
<dbReference type="Gene3D" id="3.40.390.10">
    <property type="entry name" value="Collagenase (Catalytic Domain)"/>
    <property type="match status" value="1"/>
</dbReference>
<dbReference type="CDD" id="cd08662">
    <property type="entry name" value="M13"/>
    <property type="match status" value="1"/>
</dbReference>
<proteinExistence type="inferred from homology"/>